<accession>A0A517TVD9</accession>
<protein>
    <submittedName>
        <fullName evidence="3">GDP-mannose-dependent alpha-(1-6)-phosphatidylinositol monomannoside mannosyltransferase</fullName>
    </submittedName>
</protein>
<evidence type="ECO:0000259" key="1">
    <source>
        <dbReference type="Pfam" id="PF00534"/>
    </source>
</evidence>
<keyword evidence="4" id="KW-1185">Reference proteome</keyword>
<keyword evidence="3" id="KW-0328">Glycosyltransferase</keyword>
<dbReference type="RefSeq" id="WP_145431924.1">
    <property type="nucleotide sequence ID" value="NZ_CP036339.1"/>
</dbReference>
<evidence type="ECO:0000259" key="2">
    <source>
        <dbReference type="Pfam" id="PF13439"/>
    </source>
</evidence>
<organism evidence="3 4">
    <name type="scientific">Lacipirellula limnantheis</name>
    <dbReference type="NCBI Taxonomy" id="2528024"/>
    <lineage>
        <taxon>Bacteria</taxon>
        <taxon>Pseudomonadati</taxon>
        <taxon>Planctomycetota</taxon>
        <taxon>Planctomycetia</taxon>
        <taxon>Pirellulales</taxon>
        <taxon>Lacipirellulaceae</taxon>
        <taxon>Lacipirellula</taxon>
    </lineage>
</organism>
<dbReference type="SUPFAM" id="SSF48208">
    <property type="entry name" value="Six-hairpin glycosidases"/>
    <property type="match status" value="1"/>
</dbReference>
<dbReference type="SUPFAM" id="SSF53756">
    <property type="entry name" value="UDP-Glycosyltransferase/glycogen phosphorylase"/>
    <property type="match status" value="1"/>
</dbReference>
<proteinExistence type="predicted"/>
<dbReference type="KEGG" id="llh:I41_15160"/>
<reference evidence="3 4" key="1">
    <citation type="submission" date="2019-02" db="EMBL/GenBank/DDBJ databases">
        <title>Deep-cultivation of Planctomycetes and their phenomic and genomic characterization uncovers novel biology.</title>
        <authorList>
            <person name="Wiegand S."/>
            <person name="Jogler M."/>
            <person name="Boedeker C."/>
            <person name="Pinto D."/>
            <person name="Vollmers J."/>
            <person name="Rivas-Marin E."/>
            <person name="Kohn T."/>
            <person name="Peeters S.H."/>
            <person name="Heuer A."/>
            <person name="Rast P."/>
            <person name="Oberbeckmann S."/>
            <person name="Bunk B."/>
            <person name="Jeske O."/>
            <person name="Meyerdierks A."/>
            <person name="Storesund J.E."/>
            <person name="Kallscheuer N."/>
            <person name="Luecker S."/>
            <person name="Lage O.M."/>
            <person name="Pohl T."/>
            <person name="Merkel B.J."/>
            <person name="Hornburger P."/>
            <person name="Mueller R.-W."/>
            <person name="Bruemmer F."/>
            <person name="Labrenz M."/>
            <person name="Spormann A.M."/>
            <person name="Op den Camp H."/>
            <person name="Overmann J."/>
            <person name="Amann R."/>
            <person name="Jetten M.S.M."/>
            <person name="Mascher T."/>
            <person name="Medema M.H."/>
            <person name="Devos D.P."/>
            <person name="Kaster A.-K."/>
            <person name="Ovreas L."/>
            <person name="Rohde M."/>
            <person name="Galperin M.Y."/>
            <person name="Jogler C."/>
        </authorList>
    </citation>
    <scope>NUCLEOTIDE SEQUENCE [LARGE SCALE GENOMIC DNA]</scope>
    <source>
        <strain evidence="3 4">I41</strain>
    </source>
</reference>
<dbReference type="PANTHER" id="PTHR12526:SF572">
    <property type="entry name" value="BLL5144 PROTEIN"/>
    <property type="match status" value="1"/>
</dbReference>
<dbReference type="PANTHER" id="PTHR12526">
    <property type="entry name" value="GLYCOSYLTRANSFERASE"/>
    <property type="match status" value="1"/>
</dbReference>
<dbReference type="Gene3D" id="3.40.50.2000">
    <property type="entry name" value="Glycogen Phosphorylase B"/>
    <property type="match status" value="2"/>
</dbReference>
<sequence length="769" mass="86912">MVRNTDFRKLGFIGDYLPRKCGIATFTADLFGAVAAQYPSIDCCVVPVNDIAEGYDYPREVQFEFEQQDLDSYRRAADFLNFSNIDVVSLQHEYGIFGGQAGRHILALLRDVRMPVVTTLHTVLKEPSHDQRRVLRELAELSSRLVVMSQRGREFLLNVYGVPATKIDVIAHGIPDMPFVDPNASKEQFGVEGKHVILTFGLLSPNKGIEYALQALPEIIREFPKVVYIVLGATHPNLVREQGETYRLSLERMASDLGVRKNVIFYNRFVERHELIEFIAAADIYLTPYLEPAQITSGTLAYAFGCGKPVVSTPYWHAEELLADSRGALVPFRDSGAVAQQICSLLRDEPRRHAMGRQAYTLGREMIWSHVAHLYMNSFQQARRVRFDRPVKPLAIQTLDERPWELPKWRLEHLLRMTDSCGLLQHAKYTLPNFAEGYCTDDNARGLQFVMALEEMGLDTLEMQRATTRYAAFLDAAFEPQQRRFRNFLTFDRRWVHEDILGSDDCFGRAMCALGACIGRSKQRSLQCWAMEVFHRALPAAVEINSPRAWASTLMGIDQYLRRFEGDRGVTQVRAVLVERLVDLHTRASSESWPWFEETLSYDNAALSHALIISGRASGDDAVRELGLRSLKWLVGIQRAPRGHFRPIGSDGFYKRGGPRADFDQQPIEAWATVSACVEAYRTTEESSWLNEARLAFEWFLGRNDLGVELYDASTGGCHDGLHADRVNENQGAESTLAFLLSLAELQQLESSLAAFRRAAEAAADLQPT</sequence>
<dbReference type="GO" id="GO:0016757">
    <property type="term" value="F:glycosyltransferase activity"/>
    <property type="evidence" value="ECO:0007669"/>
    <property type="project" value="UniProtKB-KW"/>
</dbReference>
<name>A0A517TVD9_9BACT</name>
<dbReference type="InterPro" id="IPR028098">
    <property type="entry name" value="Glyco_trans_4-like_N"/>
</dbReference>
<feature type="domain" description="Glycosyl transferase family 1" evidence="1">
    <location>
        <begin position="187"/>
        <end position="360"/>
    </location>
</feature>
<dbReference type="Pfam" id="PF00534">
    <property type="entry name" value="Glycos_transf_1"/>
    <property type="match status" value="1"/>
</dbReference>
<evidence type="ECO:0000313" key="4">
    <source>
        <dbReference type="Proteomes" id="UP000317909"/>
    </source>
</evidence>
<gene>
    <name evidence="3" type="primary">pimB_4</name>
    <name evidence="3" type="ORF">I41_15160</name>
</gene>
<dbReference type="EMBL" id="CP036339">
    <property type="protein sequence ID" value="QDT72343.1"/>
    <property type="molecule type" value="Genomic_DNA"/>
</dbReference>
<feature type="domain" description="Glycosyltransferase subfamily 4-like N-terminal" evidence="2">
    <location>
        <begin position="63"/>
        <end position="174"/>
    </location>
</feature>
<dbReference type="CDD" id="cd03822">
    <property type="entry name" value="GT4_mannosyltransferase-like"/>
    <property type="match status" value="1"/>
</dbReference>
<dbReference type="GO" id="GO:0005975">
    <property type="term" value="P:carbohydrate metabolic process"/>
    <property type="evidence" value="ECO:0007669"/>
    <property type="project" value="InterPro"/>
</dbReference>
<keyword evidence="3" id="KW-0808">Transferase</keyword>
<dbReference type="InterPro" id="IPR008928">
    <property type="entry name" value="6-hairpin_glycosidase_sf"/>
</dbReference>
<evidence type="ECO:0000313" key="3">
    <source>
        <dbReference type="EMBL" id="QDT72343.1"/>
    </source>
</evidence>
<dbReference type="Proteomes" id="UP000317909">
    <property type="component" value="Chromosome"/>
</dbReference>
<dbReference type="OrthoDB" id="9765330at2"/>
<dbReference type="InterPro" id="IPR001296">
    <property type="entry name" value="Glyco_trans_1"/>
</dbReference>
<dbReference type="AlphaFoldDB" id="A0A517TVD9"/>
<dbReference type="Pfam" id="PF13439">
    <property type="entry name" value="Glyco_transf_4"/>
    <property type="match status" value="1"/>
</dbReference>